<sequence>MPLRGLSGAVGIKRLLDDLEVTAAKLMLLVYKLLLLVKITTAERLQLLKDKDCLKIKISYEIGIVIYRIDL</sequence>
<name>A0ABQ5DGR7_9ASTR</name>
<dbReference type="Proteomes" id="UP001151760">
    <property type="component" value="Unassembled WGS sequence"/>
</dbReference>
<accession>A0ABQ5DGR7</accession>
<reference evidence="1" key="1">
    <citation type="journal article" date="2022" name="Int. J. Mol. Sci.">
        <title>Draft Genome of Tanacetum Coccineum: Genomic Comparison of Closely Related Tanacetum-Family Plants.</title>
        <authorList>
            <person name="Yamashiro T."/>
            <person name="Shiraishi A."/>
            <person name="Nakayama K."/>
            <person name="Satake H."/>
        </authorList>
    </citation>
    <scope>NUCLEOTIDE SEQUENCE</scope>
</reference>
<proteinExistence type="predicted"/>
<evidence type="ECO:0000313" key="1">
    <source>
        <dbReference type="EMBL" id="GJT38092.1"/>
    </source>
</evidence>
<reference evidence="1" key="2">
    <citation type="submission" date="2022-01" db="EMBL/GenBank/DDBJ databases">
        <authorList>
            <person name="Yamashiro T."/>
            <person name="Shiraishi A."/>
            <person name="Satake H."/>
            <person name="Nakayama K."/>
        </authorList>
    </citation>
    <scope>NUCLEOTIDE SEQUENCE</scope>
</reference>
<organism evidence="1 2">
    <name type="scientific">Tanacetum coccineum</name>
    <dbReference type="NCBI Taxonomy" id="301880"/>
    <lineage>
        <taxon>Eukaryota</taxon>
        <taxon>Viridiplantae</taxon>
        <taxon>Streptophyta</taxon>
        <taxon>Embryophyta</taxon>
        <taxon>Tracheophyta</taxon>
        <taxon>Spermatophyta</taxon>
        <taxon>Magnoliopsida</taxon>
        <taxon>eudicotyledons</taxon>
        <taxon>Gunneridae</taxon>
        <taxon>Pentapetalae</taxon>
        <taxon>asterids</taxon>
        <taxon>campanulids</taxon>
        <taxon>Asterales</taxon>
        <taxon>Asteraceae</taxon>
        <taxon>Asteroideae</taxon>
        <taxon>Anthemideae</taxon>
        <taxon>Anthemidinae</taxon>
        <taxon>Tanacetum</taxon>
    </lineage>
</organism>
<dbReference type="EMBL" id="BQNB010015277">
    <property type="protein sequence ID" value="GJT38092.1"/>
    <property type="molecule type" value="Genomic_DNA"/>
</dbReference>
<evidence type="ECO:0000313" key="2">
    <source>
        <dbReference type="Proteomes" id="UP001151760"/>
    </source>
</evidence>
<comment type="caution">
    <text evidence="1">The sequence shown here is derived from an EMBL/GenBank/DDBJ whole genome shotgun (WGS) entry which is preliminary data.</text>
</comment>
<protein>
    <submittedName>
        <fullName evidence="1">Uncharacterized protein</fullName>
    </submittedName>
</protein>
<keyword evidence="2" id="KW-1185">Reference proteome</keyword>
<gene>
    <name evidence="1" type="ORF">Tco_0937957</name>
</gene>